<accession>A0A3M7QZN1</accession>
<comment type="caution">
    <text evidence="1">The sequence shown here is derived from an EMBL/GenBank/DDBJ whole genome shotgun (WGS) entry which is preliminary data.</text>
</comment>
<evidence type="ECO:0000313" key="2">
    <source>
        <dbReference type="Proteomes" id="UP000276133"/>
    </source>
</evidence>
<keyword evidence="2" id="KW-1185">Reference proteome</keyword>
<protein>
    <submittedName>
        <fullName evidence="1">Uncharacterized protein</fullName>
    </submittedName>
</protein>
<evidence type="ECO:0000313" key="1">
    <source>
        <dbReference type="EMBL" id="RNA16574.1"/>
    </source>
</evidence>
<dbReference type="EMBL" id="REGN01004676">
    <property type="protein sequence ID" value="RNA16574.1"/>
    <property type="molecule type" value="Genomic_DNA"/>
</dbReference>
<proteinExistence type="predicted"/>
<sequence>MSTLVTGSACSHNSSNQCGIELDSAIDRKTIKPYRCSHCSNISKTPPTTYYSSYLIGLHSEVSSPLLMLFTHWLFTPCCYWSLRA</sequence>
<organism evidence="1 2">
    <name type="scientific">Brachionus plicatilis</name>
    <name type="common">Marine rotifer</name>
    <name type="synonym">Brachionus muelleri</name>
    <dbReference type="NCBI Taxonomy" id="10195"/>
    <lineage>
        <taxon>Eukaryota</taxon>
        <taxon>Metazoa</taxon>
        <taxon>Spiralia</taxon>
        <taxon>Gnathifera</taxon>
        <taxon>Rotifera</taxon>
        <taxon>Eurotatoria</taxon>
        <taxon>Monogononta</taxon>
        <taxon>Pseudotrocha</taxon>
        <taxon>Ploima</taxon>
        <taxon>Brachionidae</taxon>
        <taxon>Brachionus</taxon>
    </lineage>
</organism>
<name>A0A3M7QZN1_BRAPC</name>
<reference evidence="1 2" key="1">
    <citation type="journal article" date="2018" name="Sci. Rep.">
        <title>Genomic signatures of local adaptation to the degree of environmental predictability in rotifers.</title>
        <authorList>
            <person name="Franch-Gras L."/>
            <person name="Hahn C."/>
            <person name="Garcia-Roger E.M."/>
            <person name="Carmona M.J."/>
            <person name="Serra M."/>
            <person name="Gomez A."/>
        </authorList>
    </citation>
    <scope>NUCLEOTIDE SEQUENCE [LARGE SCALE GENOMIC DNA]</scope>
    <source>
        <strain evidence="1">HYR1</strain>
    </source>
</reference>
<gene>
    <name evidence="1" type="ORF">BpHYR1_013384</name>
</gene>
<dbReference type="Proteomes" id="UP000276133">
    <property type="component" value="Unassembled WGS sequence"/>
</dbReference>
<dbReference type="AlphaFoldDB" id="A0A3M7QZN1"/>